<reference evidence="6" key="1">
    <citation type="submission" date="2020-12" db="EMBL/GenBank/DDBJ databases">
        <authorList>
            <person name="Iha C."/>
        </authorList>
    </citation>
    <scope>NUCLEOTIDE SEQUENCE</scope>
</reference>
<dbReference type="OrthoDB" id="515064at2759"/>
<organism evidence="6 7">
    <name type="scientific">Ostreobium quekettii</name>
    <dbReference type="NCBI Taxonomy" id="121088"/>
    <lineage>
        <taxon>Eukaryota</taxon>
        <taxon>Viridiplantae</taxon>
        <taxon>Chlorophyta</taxon>
        <taxon>core chlorophytes</taxon>
        <taxon>Ulvophyceae</taxon>
        <taxon>TCBD clade</taxon>
        <taxon>Bryopsidales</taxon>
        <taxon>Ostreobineae</taxon>
        <taxon>Ostreobiaceae</taxon>
        <taxon>Ostreobium</taxon>
    </lineage>
</organism>
<evidence type="ECO:0000256" key="4">
    <source>
        <dbReference type="ARBA" id="ARBA00023163"/>
    </source>
</evidence>
<dbReference type="GO" id="GO:0000228">
    <property type="term" value="C:nuclear chromosome"/>
    <property type="evidence" value="ECO:0007669"/>
    <property type="project" value="InterPro"/>
</dbReference>
<dbReference type="Proteomes" id="UP000708148">
    <property type="component" value="Unassembled WGS sequence"/>
</dbReference>
<keyword evidence="5" id="KW-0539">Nucleus</keyword>
<dbReference type="EMBL" id="CAJHUC010002889">
    <property type="protein sequence ID" value="CAD7704501.1"/>
    <property type="molecule type" value="Genomic_DNA"/>
</dbReference>
<accession>A0A8S1JEU4</accession>
<keyword evidence="7" id="KW-1185">Reference proteome</keyword>
<dbReference type="InterPro" id="IPR006939">
    <property type="entry name" value="SNF5"/>
</dbReference>
<comment type="caution">
    <text evidence="6">The sequence shown here is derived from an EMBL/GenBank/DDBJ whole genome shotgun (WGS) entry which is preliminary data.</text>
</comment>
<proteinExistence type="inferred from homology"/>
<dbReference type="Pfam" id="PF04855">
    <property type="entry name" value="SNF5"/>
    <property type="match status" value="1"/>
</dbReference>
<dbReference type="AlphaFoldDB" id="A0A8S1JEU4"/>
<evidence type="ECO:0000313" key="7">
    <source>
        <dbReference type="Proteomes" id="UP000708148"/>
    </source>
</evidence>
<gene>
    <name evidence="6" type="ORF">OSTQU699_LOCUS9856</name>
</gene>
<sequence length="163" mass="18269">MGSSAGARHGACCVSELAPIRLDMKLVGKEVRESFCLDASVDDRALFQLARTMCQDLDVPRQCEHVLVKAIKVQLDAYTSAEQASPANRQERLEVIKLDFHAGNIHIKDQFVWDVGDPSSTPEDFAQVTCKDLNLPLRFVPEIAYHIREQLVQIRQAGKKGMY</sequence>
<comment type="similarity">
    <text evidence="2">Belongs to the SNF5 family.</text>
</comment>
<protein>
    <submittedName>
        <fullName evidence="6">Uncharacterized protein</fullName>
    </submittedName>
</protein>
<evidence type="ECO:0000313" key="6">
    <source>
        <dbReference type="EMBL" id="CAD7704501.1"/>
    </source>
</evidence>
<evidence type="ECO:0000256" key="1">
    <source>
        <dbReference type="ARBA" id="ARBA00004123"/>
    </source>
</evidence>
<comment type="subcellular location">
    <subcellularLocation>
        <location evidence="1">Nucleus</location>
    </subcellularLocation>
</comment>
<evidence type="ECO:0000256" key="2">
    <source>
        <dbReference type="ARBA" id="ARBA00010239"/>
    </source>
</evidence>
<dbReference type="GO" id="GO:0006338">
    <property type="term" value="P:chromatin remodeling"/>
    <property type="evidence" value="ECO:0007669"/>
    <property type="project" value="InterPro"/>
</dbReference>
<keyword evidence="4" id="KW-0804">Transcription</keyword>
<keyword evidence="3" id="KW-0805">Transcription regulation</keyword>
<name>A0A8S1JEU4_9CHLO</name>
<dbReference type="PANTHER" id="PTHR10019">
    <property type="entry name" value="SNF5"/>
    <property type="match status" value="1"/>
</dbReference>
<evidence type="ECO:0000256" key="5">
    <source>
        <dbReference type="ARBA" id="ARBA00023242"/>
    </source>
</evidence>
<evidence type="ECO:0000256" key="3">
    <source>
        <dbReference type="ARBA" id="ARBA00023015"/>
    </source>
</evidence>